<dbReference type="InterPro" id="IPR036457">
    <property type="entry name" value="PPM-type-like_dom_sf"/>
</dbReference>
<sequence>MKPIRANPVVVLRGVPVLMVLGGAAADLFGPEPYLGLPFLASAPLLASILLHWRTSVVTAAVVGVVVAGVDLQLRRPLPALLVDLAIVVLVGVIGLWAKWLMDRQSRHLAVTQDIAEAAQRAVLPDPPTRLGSLQIAARYEAAQAEAQVGGDLYAVRATPFGVRAIIGDVRGKGLPAVSTVCQVIGAFRHEAGRAATLSELADRLHNAVTLEADSSKADHSENFVTALLVEIAPDATKASLLSRGHTAPYLLRAGEVAMLEPSDPGLPLGMDLPSADGAARPDIVDWPSDAILLLVTDGITEARDRDGTFYDPAVGLAQIRSSTPRELVDSLARSVTRWTGGQRQDDMAVLALKPAL</sequence>
<feature type="domain" description="PPM-type phosphatase" evidence="3">
    <location>
        <begin position="131"/>
        <end position="355"/>
    </location>
</feature>
<feature type="transmembrane region" description="Helical" evidence="2">
    <location>
        <begin position="82"/>
        <end position="102"/>
    </location>
</feature>
<organism evidence="4 5">
    <name type="scientific">Actinoallomurus iriomotensis</name>
    <dbReference type="NCBI Taxonomy" id="478107"/>
    <lineage>
        <taxon>Bacteria</taxon>
        <taxon>Bacillati</taxon>
        <taxon>Actinomycetota</taxon>
        <taxon>Actinomycetes</taxon>
        <taxon>Streptosporangiales</taxon>
        <taxon>Thermomonosporaceae</taxon>
        <taxon>Actinoallomurus</taxon>
    </lineage>
</organism>
<protein>
    <submittedName>
        <fullName evidence="4">Membrane protein</fullName>
    </submittedName>
</protein>
<dbReference type="Pfam" id="PF07228">
    <property type="entry name" value="SpoIIE"/>
    <property type="match status" value="1"/>
</dbReference>
<dbReference type="InterPro" id="IPR052016">
    <property type="entry name" value="Bact_Sigma-Reg"/>
</dbReference>
<dbReference type="FunFam" id="3.60.40.10:FF:000058">
    <property type="entry name" value="Stage II sporulation protein E"/>
    <property type="match status" value="1"/>
</dbReference>
<evidence type="ECO:0000313" key="5">
    <source>
        <dbReference type="Proteomes" id="UP001165135"/>
    </source>
</evidence>
<keyword evidence="1" id="KW-0378">Hydrolase</keyword>
<reference evidence="4" key="1">
    <citation type="submission" date="2023-03" db="EMBL/GenBank/DDBJ databases">
        <title>Actinoallomurus iriomotensis NBRC 103681.</title>
        <authorList>
            <person name="Ichikawa N."/>
            <person name="Sato H."/>
            <person name="Tonouchi N."/>
        </authorList>
    </citation>
    <scope>NUCLEOTIDE SEQUENCE</scope>
    <source>
        <strain evidence="4">NBRC 103681</strain>
    </source>
</reference>
<keyword evidence="2" id="KW-0472">Membrane</keyword>
<evidence type="ECO:0000313" key="4">
    <source>
        <dbReference type="EMBL" id="GLY78680.1"/>
    </source>
</evidence>
<comment type="caution">
    <text evidence="4">The sequence shown here is derived from an EMBL/GenBank/DDBJ whole genome shotgun (WGS) entry which is preliminary data.</text>
</comment>
<name>A0A9W6VSH5_9ACTN</name>
<dbReference type="Gene3D" id="3.60.40.10">
    <property type="entry name" value="PPM-type phosphatase domain"/>
    <property type="match status" value="1"/>
</dbReference>
<dbReference type="Proteomes" id="UP001165135">
    <property type="component" value="Unassembled WGS sequence"/>
</dbReference>
<dbReference type="GO" id="GO:0016791">
    <property type="term" value="F:phosphatase activity"/>
    <property type="evidence" value="ECO:0007669"/>
    <property type="project" value="TreeGrafter"/>
</dbReference>
<dbReference type="EMBL" id="BSTJ01000009">
    <property type="protein sequence ID" value="GLY78680.1"/>
    <property type="molecule type" value="Genomic_DNA"/>
</dbReference>
<keyword evidence="2" id="KW-1133">Transmembrane helix</keyword>
<dbReference type="RefSeq" id="WP_285629523.1">
    <property type="nucleotide sequence ID" value="NZ_BSTJ01000009.1"/>
</dbReference>
<dbReference type="PANTHER" id="PTHR43156">
    <property type="entry name" value="STAGE II SPORULATION PROTEIN E-RELATED"/>
    <property type="match status" value="1"/>
</dbReference>
<gene>
    <name evidence="4" type="ORF">Airi01_069470</name>
</gene>
<keyword evidence="2" id="KW-0812">Transmembrane</keyword>
<dbReference type="InterPro" id="IPR001932">
    <property type="entry name" value="PPM-type_phosphatase-like_dom"/>
</dbReference>
<evidence type="ECO:0000259" key="3">
    <source>
        <dbReference type="SMART" id="SM00331"/>
    </source>
</evidence>
<feature type="transmembrane region" description="Helical" evidence="2">
    <location>
        <begin position="50"/>
        <end position="70"/>
    </location>
</feature>
<dbReference type="AlphaFoldDB" id="A0A9W6VSH5"/>
<evidence type="ECO:0000256" key="2">
    <source>
        <dbReference type="SAM" id="Phobius"/>
    </source>
</evidence>
<accession>A0A9W6VSH5</accession>
<evidence type="ECO:0000256" key="1">
    <source>
        <dbReference type="ARBA" id="ARBA00022801"/>
    </source>
</evidence>
<dbReference type="PANTHER" id="PTHR43156:SF2">
    <property type="entry name" value="STAGE II SPORULATION PROTEIN E"/>
    <property type="match status" value="1"/>
</dbReference>
<proteinExistence type="predicted"/>
<dbReference type="SMART" id="SM00331">
    <property type="entry name" value="PP2C_SIG"/>
    <property type="match status" value="1"/>
</dbReference>